<dbReference type="EMBL" id="AFWV01000008">
    <property type="protein sequence ID" value="EGV18190.1"/>
    <property type="molecule type" value="Genomic_DNA"/>
</dbReference>
<evidence type="ECO:0000256" key="1">
    <source>
        <dbReference type="SAM" id="MobiDB-lite"/>
    </source>
</evidence>
<reference evidence="3 4" key="1">
    <citation type="submission" date="2011-06" db="EMBL/GenBank/DDBJ databases">
        <title>The draft genome of Thiocapsa marina 5811.</title>
        <authorList>
            <consortium name="US DOE Joint Genome Institute (JGI-PGF)"/>
            <person name="Lucas S."/>
            <person name="Han J."/>
            <person name="Cheng J.-F."/>
            <person name="Goodwin L."/>
            <person name="Pitluck S."/>
            <person name="Peters L."/>
            <person name="Land M.L."/>
            <person name="Hauser L."/>
            <person name="Vogl K."/>
            <person name="Liu Z."/>
            <person name="Imhoff J."/>
            <person name="Thiel V."/>
            <person name="Frigaard N.-U."/>
            <person name="Bryant D."/>
            <person name="Woyke T.J."/>
        </authorList>
    </citation>
    <scope>NUCLEOTIDE SEQUENCE [LARGE SCALE GENOMIC DNA]</scope>
    <source>
        <strain evidence="3 4">5811</strain>
    </source>
</reference>
<sequence>MSTLTTFDTTKEFLSDMLKQLGDGKTQLPDFQRGWVWDDDHIRSVLASVARSFPIGAVMMLKTGGDVRFQPRPVQGVTFPPQGRPEPERLVLDGQQRLTSLYQALMLDEVVETTNAKKQKVKRWYYIDMRKAVQSPEDLEEAIVGLPESRQLLNFRGELISDYSTPEREYEAELFPIRNVLEDDDWRMAYSEFWDFDKERQKFYNEFGKRVLNAFKQYQVPLIVLHQTTSKEAVCQVFEKVNTGGVSLTAFELLTATYAADNFNLRDDWFGNQERKVAGREPRLHQKRVLQRLANTDFLQVVALLYTIARREADLTNGFKPEQAAAVSCKRVTILNLPLSGYCQWADAAVEGFERAARFLFQQNIFSPWDLPYQTQVIPLAAILINLGKRWEDDGIRRKVALWFWCGVFGELYGGGVESRFARDVPEVLAWIDGGPEPQTVIDANFSRTRLLTLRTRNSAAYKGLHALLMRDGAQDFRTGVPIDEASFWDERIDIHHIFPQAWCVKQGITSQRYNSIVNKAAVSARTNRIIGGQAPSAYLQRIQDQAGIDAERMDQILGTHVIDPERLRDDHFEGFFAAREEALVTRIAAAMGKAVLQQASEQEPVTESNGDDSSDENEA</sequence>
<feature type="compositionally biased region" description="Polar residues" evidence="1">
    <location>
        <begin position="598"/>
        <end position="609"/>
    </location>
</feature>
<dbReference type="Pfam" id="PF03235">
    <property type="entry name" value="GmrSD_N"/>
    <property type="match status" value="1"/>
</dbReference>
<evidence type="ECO:0000313" key="3">
    <source>
        <dbReference type="EMBL" id="EGV18190.1"/>
    </source>
</evidence>
<keyword evidence="4" id="KW-1185">Reference proteome</keyword>
<name>F9UCS7_9GAMM</name>
<accession>F9UCS7</accession>
<dbReference type="PATRIC" id="fig|768671.3.peg.2886"/>
<dbReference type="PANTHER" id="PTHR37292">
    <property type="entry name" value="VNG6097C"/>
    <property type="match status" value="1"/>
</dbReference>
<dbReference type="Proteomes" id="UP000005459">
    <property type="component" value="Unassembled WGS sequence"/>
</dbReference>
<dbReference type="RefSeq" id="WP_007193602.1">
    <property type="nucleotide sequence ID" value="NZ_AFWV01000008.1"/>
</dbReference>
<feature type="region of interest" description="Disordered" evidence="1">
    <location>
        <begin position="598"/>
        <end position="620"/>
    </location>
</feature>
<dbReference type="PANTHER" id="PTHR37292:SF2">
    <property type="entry name" value="DUF262 DOMAIN-CONTAINING PROTEIN"/>
    <property type="match status" value="1"/>
</dbReference>
<dbReference type="AlphaFoldDB" id="F9UCS7"/>
<protein>
    <recommendedName>
        <fullName evidence="2">GmrSD restriction endonucleases N-terminal domain-containing protein</fullName>
    </recommendedName>
</protein>
<proteinExistence type="predicted"/>
<dbReference type="STRING" id="768671.ThimaDRAFT_2729"/>
<dbReference type="eggNOG" id="COG3472">
    <property type="taxonomic scope" value="Bacteria"/>
</dbReference>
<evidence type="ECO:0000259" key="2">
    <source>
        <dbReference type="Pfam" id="PF03235"/>
    </source>
</evidence>
<organism evidence="3 4">
    <name type="scientific">Thiocapsa marina 5811</name>
    <dbReference type="NCBI Taxonomy" id="768671"/>
    <lineage>
        <taxon>Bacteria</taxon>
        <taxon>Pseudomonadati</taxon>
        <taxon>Pseudomonadota</taxon>
        <taxon>Gammaproteobacteria</taxon>
        <taxon>Chromatiales</taxon>
        <taxon>Chromatiaceae</taxon>
        <taxon>Thiocapsa</taxon>
    </lineage>
</organism>
<evidence type="ECO:0000313" key="4">
    <source>
        <dbReference type="Proteomes" id="UP000005459"/>
    </source>
</evidence>
<feature type="domain" description="GmrSD restriction endonucleases N-terminal" evidence="2">
    <location>
        <begin position="16"/>
        <end position="258"/>
    </location>
</feature>
<gene>
    <name evidence="3" type="ORF">ThimaDRAFT_2729</name>
</gene>
<dbReference type="InterPro" id="IPR004919">
    <property type="entry name" value="GmrSD_N"/>
</dbReference>
<feature type="compositionally biased region" description="Acidic residues" evidence="1">
    <location>
        <begin position="610"/>
        <end position="620"/>
    </location>
</feature>
<dbReference type="eggNOG" id="COG1479">
    <property type="taxonomic scope" value="Bacteria"/>
</dbReference>